<evidence type="ECO:0000313" key="1">
    <source>
        <dbReference type="EMBL" id="MBE0366743.1"/>
    </source>
</evidence>
<name>A0ABR9E6X4_9GAMM</name>
<sequence length="376" mass="41266">MKLNRVHAAIWGGMTCLLVGCQNTTGTSNDRLERVNNETDLGSDTLPCWLQAPVSDNVRGFIGTSAVLNAYGQLAIKTSRKTALRKLAHFHKINLTDQDFADVTAQDHMVISLSSGHAVTFVPVHVTKAVIYSYAFIGSAVALPLSCSEKHCNFDTCSPQWLCSTDQNTITSVSYFTAIPHEQLAESERNAGVIASLLDTANVQVIDTQTELYQDLSGEIVHSIKRSRSGEVTAERLSAPLLHTRSCTYGNTFVAQYEVQRIIPHRFKLAGDWKSQPYYQGRAIALGNFGEMGAMTADTLLSTAIDYAIKDALIELAKVKGVTVTSEVNIRFENGHYLLSEAQFSVNQIVSGDLIDIKVSYKNGKPIVYVWVLEVV</sequence>
<accession>A0ABR9E6X4</accession>
<keyword evidence="2" id="KW-1185">Reference proteome</keyword>
<proteinExistence type="predicted"/>
<comment type="caution">
    <text evidence="1">The sequence shown here is derived from an EMBL/GenBank/DDBJ whole genome shotgun (WGS) entry which is preliminary data.</text>
</comment>
<gene>
    <name evidence="1" type="ORF">PAUR_a3811</name>
</gene>
<evidence type="ECO:0000313" key="2">
    <source>
        <dbReference type="Proteomes" id="UP000615755"/>
    </source>
</evidence>
<dbReference type="RefSeq" id="WP_192506246.1">
    <property type="nucleotide sequence ID" value="NZ_AQGV01000010.1"/>
</dbReference>
<reference evidence="1 2" key="1">
    <citation type="submission" date="2015-03" db="EMBL/GenBank/DDBJ databases">
        <title>Genome sequence of Pseudoalteromonas aurantia.</title>
        <authorList>
            <person name="Xie B.-B."/>
            <person name="Rong J.-C."/>
            <person name="Qin Q.-L."/>
            <person name="Zhang Y.-Z."/>
        </authorList>
    </citation>
    <scope>NUCLEOTIDE SEQUENCE [LARGE SCALE GENOMIC DNA]</scope>
    <source>
        <strain evidence="1 2">208</strain>
    </source>
</reference>
<dbReference type="EMBL" id="AQGV01000010">
    <property type="protein sequence ID" value="MBE0366743.1"/>
    <property type="molecule type" value="Genomic_DNA"/>
</dbReference>
<dbReference type="PROSITE" id="PS51257">
    <property type="entry name" value="PROKAR_LIPOPROTEIN"/>
    <property type="match status" value="1"/>
</dbReference>
<evidence type="ECO:0008006" key="3">
    <source>
        <dbReference type="Google" id="ProtNLM"/>
    </source>
</evidence>
<dbReference type="Proteomes" id="UP000615755">
    <property type="component" value="Unassembled WGS sequence"/>
</dbReference>
<protein>
    <recommendedName>
        <fullName evidence="3">Lipoprotein</fullName>
    </recommendedName>
</protein>
<organism evidence="1 2">
    <name type="scientific">Pseudoalteromonas aurantia 208</name>
    <dbReference type="NCBI Taxonomy" id="1314867"/>
    <lineage>
        <taxon>Bacteria</taxon>
        <taxon>Pseudomonadati</taxon>
        <taxon>Pseudomonadota</taxon>
        <taxon>Gammaproteobacteria</taxon>
        <taxon>Alteromonadales</taxon>
        <taxon>Pseudoalteromonadaceae</taxon>
        <taxon>Pseudoalteromonas</taxon>
    </lineage>
</organism>